<evidence type="ECO:0000256" key="2">
    <source>
        <dbReference type="SAM" id="SignalP"/>
    </source>
</evidence>
<organism evidence="3 4">
    <name type="scientific">Sorangium cellulosum</name>
    <name type="common">Polyangium cellulosum</name>
    <dbReference type="NCBI Taxonomy" id="56"/>
    <lineage>
        <taxon>Bacteria</taxon>
        <taxon>Pseudomonadati</taxon>
        <taxon>Myxococcota</taxon>
        <taxon>Polyangia</taxon>
        <taxon>Polyangiales</taxon>
        <taxon>Polyangiaceae</taxon>
        <taxon>Sorangium</taxon>
    </lineage>
</organism>
<dbReference type="OrthoDB" id="5510995at2"/>
<protein>
    <submittedName>
        <fullName evidence="3">Uncharacterized protein</fullName>
    </submittedName>
</protein>
<feature type="chain" id="PRO_5014979347" evidence="2">
    <location>
        <begin position="26"/>
        <end position="271"/>
    </location>
</feature>
<dbReference type="EMBL" id="CP012673">
    <property type="protein sequence ID" value="AUX45299.1"/>
    <property type="molecule type" value="Genomic_DNA"/>
</dbReference>
<name>A0A2L0F1E6_SORCE</name>
<dbReference type="Proteomes" id="UP000238348">
    <property type="component" value="Chromosome"/>
</dbReference>
<dbReference type="AlphaFoldDB" id="A0A2L0F1E6"/>
<gene>
    <name evidence="3" type="ORF">SOCE26_067810</name>
</gene>
<dbReference type="SUPFAM" id="SSF49785">
    <property type="entry name" value="Galactose-binding domain-like"/>
    <property type="match status" value="1"/>
</dbReference>
<dbReference type="Gene3D" id="2.60.120.430">
    <property type="entry name" value="Galactose-binding lectin"/>
    <property type="match status" value="1"/>
</dbReference>
<evidence type="ECO:0000256" key="1">
    <source>
        <dbReference type="SAM" id="MobiDB-lite"/>
    </source>
</evidence>
<accession>A0A2L0F1E6</accession>
<evidence type="ECO:0000313" key="4">
    <source>
        <dbReference type="Proteomes" id="UP000238348"/>
    </source>
</evidence>
<sequence>MAKRKRAAWIGAAWALAAGGCTTLAGLDDGYHLKEGEGGAAGSTGTLSSTSATGSMTGGGGAPPTIADMIDDMEDGDNAIHEAGGRKGYWYSFNDGTEGATQTPPAGAGADPFAMTELAPARGQSTIGACTKGSGFAEWGAAIAIDLLYVEATRMSYDGSAYRGITFWARNAAGTQDSVKVLISDKSTTAEGGHCDPEATEMGCNDNWADPISLSEQWEQHVIAFEDMKVGGWGLAPLTSTIDTTAIYSIRFQVAKDVDFDFCVDDIGFYE</sequence>
<proteinExistence type="predicted"/>
<dbReference type="RefSeq" id="WP_104983699.1">
    <property type="nucleotide sequence ID" value="NZ_CP012673.1"/>
</dbReference>
<dbReference type="PROSITE" id="PS51257">
    <property type="entry name" value="PROKAR_LIPOPROTEIN"/>
    <property type="match status" value="1"/>
</dbReference>
<feature type="signal peptide" evidence="2">
    <location>
        <begin position="1"/>
        <end position="25"/>
    </location>
</feature>
<feature type="region of interest" description="Disordered" evidence="1">
    <location>
        <begin position="38"/>
        <end position="61"/>
    </location>
</feature>
<dbReference type="InterPro" id="IPR008979">
    <property type="entry name" value="Galactose-bd-like_sf"/>
</dbReference>
<evidence type="ECO:0000313" key="3">
    <source>
        <dbReference type="EMBL" id="AUX45299.1"/>
    </source>
</evidence>
<reference evidence="3 4" key="1">
    <citation type="submission" date="2015-09" db="EMBL/GenBank/DDBJ databases">
        <title>Sorangium comparison.</title>
        <authorList>
            <person name="Zaburannyi N."/>
            <person name="Bunk B."/>
            <person name="Overmann J."/>
            <person name="Mueller R."/>
        </authorList>
    </citation>
    <scope>NUCLEOTIDE SEQUENCE [LARGE SCALE GENOMIC DNA]</scope>
    <source>
        <strain evidence="3 4">So ce26</strain>
    </source>
</reference>
<keyword evidence="2" id="KW-0732">Signal</keyword>
<feature type="compositionally biased region" description="Low complexity" evidence="1">
    <location>
        <begin position="43"/>
        <end position="55"/>
    </location>
</feature>